<evidence type="ECO:0000256" key="1">
    <source>
        <dbReference type="ARBA" id="ARBA00022729"/>
    </source>
</evidence>
<proteinExistence type="predicted"/>
<dbReference type="InterPro" id="IPR004564">
    <property type="entry name" value="OM_lipoprot_carrier_LolA-like"/>
</dbReference>
<protein>
    <submittedName>
        <fullName evidence="3">Outer membrane lipoprotein carrier protein LolA</fullName>
    </submittedName>
</protein>
<evidence type="ECO:0000313" key="3">
    <source>
        <dbReference type="EMBL" id="MBR0553006.1"/>
    </source>
</evidence>
<dbReference type="AlphaFoldDB" id="A0A8T4ILH0"/>
<sequence>MWRIKPLKLKPLIALPMALAVPAIAAPAPESTSLQAVQDHLAKVNSMTADFSQTDRNGKVLTGKLTLKKPGKIRFQYEKGVPYLVVSNGKAIYFIDYSVGDEQRYPIGNSPLSILLDPSRDASKFAKIVPTADPRIVSVEAYDPKNPQYGRITLIFAKQGSAPGGLMLEGWVTLDAQGNRTTIRLDDQKFNVPVSDRMFRWNDPKRAKRPH</sequence>
<gene>
    <name evidence="3" type="ORF">J7S20_10850</name>
</gene>
<dbReference type="PANTHER" id="PTHR35869">
    <property type="entry name" value="OUTER-MEMBRANE LIPOPROTEIN CARRIER PROTEIN"/>
    <property type="match status" value="1"/>
</dbReference>
<evidence type="ECO:0000256" key="2">
    <source>
        <dbReference type="SAM" id="SignalP"/>
    </source>
</evidence>
<keyword evidence="3" id="KW-0449">Lipoprotein</keyword>
<reference evidence="3" key="1">
    <citation type="submission" date="2021-04" db="EMBL/GenBank/DDBJ databases">
        <title>Ouciella asimina sp. nov., isolated from the surface seawater in the hydrothermal field of Okinawa Trough.</title>
        <authorList>
            <person name="Shuang W."/>
        </authorList>
    </citation>
    <scope>NUCLEOTIDE SEQUENCE</scope>
    <source>
        <strain evidence="3">LXI357</strain>
    </source>
</reference>
<dbReference type="SUPFAM" id="SSF89392">
    <property type="entry name" value="Prokaryotic lipoproteins and lipoprotein localization factors"/>
    <property type="match status" value="1"/>
</dbReference>
<name>A0A8T4ILH0_9SPHN</name>
<organism evidence="3 4">
    <name type="scientific">Stakelama marina</name>
    <dbReference type="NCBI Taxonomy" id="2826939"/>
    <lineage>
        <taxon>Bacteria</taxon>
        <taxon>Pseudomonadati</taxon>
        <taxon>Pseudomonadota</taxon>
        <taxon>Alphaproteobacteria</taxon>
        <taxon>Sphingomonadales</taxon>
        <taxon>Sphingomonadaceae</taxon>
        <taxon>Stakelama</taxon>
    </lineage>
</organism>
<keyword evidence="4" id="KW-1185">Reference proteome</keyword>
<comment type="caution">
    <text evidence="3">The sequence shown here is derived from an EMBL/GenBank/DDBJ whole genome shotgun (WGS) entry which is preliminary data.</text>
</comment>
<dbReference type="EMBL" id="JAGRQC010000003">
    <property type="protein sequence ID" value="MBR0553006.1"/>
    <property type="molecule type" value="Genomic_DNA"/>
</dbReference>
<feature type="signal peptide" evidence="2">
    <location>
        <begin position="1"/>
        <end position="25"/>
    </location>
</feature>
<accession>A0A8T4ILH0</accession>
<dbReference type="Pfam" id="PF03548">
    <property type="entry name" value="LolA"/>
    <property type="match status" value="1"/>
</dbReference>
<feature type="chain" id="PRO_5035794516" evidence="2">
    <location>
        <begin position="26"/>
        <end position="211"/>
    </location>
</feature>
<dbReference type="CDD" id="cd16325">
    <property type="entry name" value="LolA"/>
    <property type="match status" value="1"/>
</dbReference>
<keyword evidence="1 2" id="KW-0732">Signal</keyword>
<evidence type="ECO:0000313" key="4">
    <source>
        <dbReference type="Proteomes" id="UP000676996"/>
    </source>
</evidence>
<dbReference type="Gene3D" id="2.50.20.10">
    <property type="entry name" value="Lipoprotein localisation LolA/LolB/LppX"/>
    <property type="match status" value="1"/>
</dbReference>
<dbReference type="RefSeq" id="WP_430980943.1">
    <property type="nucleotide sequence ID" value="NZ_JAGRQC010000003.1"/>
</dbReference>
<dbReference type="PANTHER" id="PTHR35869:SF1">
    <property type="entry name" value="OUTER-MEMBRANE LIPOPROTEIN CARRIER PROTEIN"/>
    <property type="match status" value="1"/>
</dbReference>
<dbReference type="Proteomes" id="UP000676996">
    <property type="component" value="Unassembled WGS sequence"/>
</dbReference>
<dbReference type="InterPro" id="IPR029046">
    <property type="entry name" value="LolA/LolB/LppX"/>
</dbReference>